<reference evidence="1 2" key="1">
    <citation type="submission" date="2021-04" db="EMBL/GenBank/DDBJ databases">
        <title>Description of novel Flavobacterium sp. F-328.</title>
        <authorList>
            <person name="Saticioglu I.B."/>
        </authorList>
    </citation>
    <scope>NUCLEOTIDE SEQUENCE [LARGE SCALE GENOMIC DNA]</scope>
    <source>
        <strain evidence="1 2">F-328</strain>
    </source>
</reference>
<dbReference type="EMBL" id="JAGPXB010000001">
    <property type="protein sequence ID" value="MBQ0907575.1"/>
    <property type="molecule type" value="Genomic_DNA"/>
</dbReference>
<evidence type="ECO:0000313" key="1">
    <source>
        <dbReference type="EMBL" id="MBQ0907575.1"/>
    </source>
</evidence>
<protein>
    <recommendedName>
        <fullName evidence="3">JAB domain-containing protein</fullName>
    </recommendedName>
</protein>
<dbReference type="Proteomes" id="UP000679008">
    <property type="component" value="Unassembled WGS sequence"/>
</dbReference>
<organism evidence="1 2">
    <name type="scientific">Flavobacterium erciyesense</name>
    <dbReference type="NCBI Taxonomy" id="2825842"/>
    <lineage>
        <taxon>Bacteria</taxon>
        <taxon>Pseudomonadati</taxon>
        <taxon>Bacteroidota</taxon>
        <taxon>Flavobacteriia</taxon>
        <taxon>Flavobacteriales</taxon>
        <taxon>Flavobacteriaceae</taxon>
        <taxon>Flavobacterium</taxon>
    </lineage>
</organism>
<dbReference type="RefSeq" id="WP_210788111.1">
    <property type="nucleotide sequence ID" value="NZ_JAGPXB010000001.1"/>
</dbReference>
<name>A0ABS5D0N0_9FLAO</name>
<sequence>MIATINYQSTRAVVLNDVQTLLIADLGNVTDNDKAIATKLVLYLHKDGIQKAKIITFENYFSDYNSTIKYMLNNENEELAYSGKVLIHSIEGRFEFSGELDQGRLKAHSRAFPNTKDIIAKTTRYCTSWYRIDRIGEEIISVTFLFKTCEAENDSYGGVSGDSEGTGEWAIFPVQPQDKDKFTHFAPDGIMTVYQYNAARNSWNIIAIPLPELAIPNHAAHNQHLQHVQFPQHQQIVIGTQFTYQYNSFSGSWLAEPKIETDLTCLGLKKLVTSISTDAEFTTAVSSIKAAANADGFEHSITLGKDSNGKITQAPMNNGTSQYLVKTNTTWVGAFAAIHNHPNGTPMSAGDIYAAVSLNTLRPNFTTTFLVLPDGSMYALVVTDLEAAKAFVTDYPADQLPGYSPEFPNFIFDQIEAIQTSDMTYTSIEGKTKAISIILDKYNSGITLLKQDSNGNFNPIKMEETVQNGNTIYTPKPCN</sequence>
<accession>A0ABS5D0N0</accession>
<evidence type="ECO:0008006" key="3">
    <source>
        <dbReference type="Google" id="ProtNLM"/>
    </source>
</evidence>
<evidence type="ECO:0000313" key="2">
    <source>
        <dbReference type="Proteomes" id="UP000679008"/>
    </source>
</evidence>
<comment type="caution">
    <text evidence="1">The sequence shown here is derived from an EMBL/GenBank/DDBJ whole genome shotgun (WGS) entry which is preliminary data.</text>
</comment>
<gene>
    <name evidence="1" type="ORF">KBJ98_02540</name>
</gene>
<proteinExistence type="predicted"/>
<keyword evidence="2" id="KW-1185">Reference proteome</keyword>